<keyword evidence="2" id="KW-1185">Reference proteome</keyword>
<comment type="caution">
    <text evidence="1">The sequence shown here is derived from an EMBL/GenBank/DDBJ whole genome shotgun (WGS) entry which is preliminary data.</text>
</comment>
<sequence length="74" mass="8491">MTQRQRRFQSLLFQPPCVHTQDMVVKQLTPEDVSGSDWDTFCGRQETAAAEKQKQATVTVRRLTRRTGRAGVRV</sequence>
<evidence type="ECO:0000313" key="1">
    <source>
        <dbReference type="EMBL" id="GFO19659.1"/>
    </source>
</evidence>
<dbReference type="AlphaFoldDB" id="A0AAV4BL38"/>
<reference evidence="1 2" key="1">
    <citation type="journal article" date="2021" name="Elife">
        <title>Chloroplast acquisition without the gene transfer in kleptoplastic sea slugs, Plakobranchus ocellatus.</title>
        <authorList>
            <person name="Maeda T."/>
            <person name="Takahashi S."/>
            <person name="Yoshida T."/>
            <person name="Shimamura S."/>
            <person name="Takaki Y."/>
            <person name="Nagai Y."/>
            <person name="Toyoda A."/>
            <person name="Suzuki Y."/>
            <person name="Arimoto A."/>
            <person name="Ishii H."/>
            <person name="Satoh N."/>
            <person name="Nishiyama T."/>
            <person name="Hasebe M."/>
            <person name="Maruyama T."/>
            <person name="Minagawa J."/>
            <person name="Obokata J."/>
            <person name="Shigenobu S."/>
        </authorList>
    </citation>
    <scope>NUCLEOTIDE SEQUENCE [LARGE SCALE GENOMIC DNA]</scope>
</reference>
<dbReference type="Proteomes" id="UP000735302">
    <property type="component" value="Unassembled WGS sequence"/>
</dbReference>
<dbReference type="EMBL" id="BLXT01005078">
    <property type="protein sequence ID" value="GFO19659.1"/>
    <property type="molecule type" value="Genomic_DNA"/>
</dbReference>
<accession>A0AAV4BL38</accession>
<proteinExistence type="predicted"/>
<protein>
    <submittedName>
        <fullName evidence="1">Uncharacterized protein</fullName>
    </submittedName>
</protein>
<gene>
    <name evidence="1" type="ORF">PoB_004616400</name>
</gene>
<name>A0AAV4BL38_9GAST</name>
<organism evidence="1 2">
    <name type="scientific">Plakobranchus ocellatus</name>
    <dbReference type="NCBI Taxonomy" id="259542"/>
    <lineage>
        <taxon>Eukaryota</taxon>
        <taxon>Metazoa</taxon>
        <taxon>Spiralia</taxon>
        <taxon>Lophotrochozoa</taxon>
        <taxon>Mollusca</taxon>
        <taxon>Gastropoda</taxon>
        <taxon>Heterobranchia</taxon>
        <taxon>Euthyneura</taxon>
        <taxon>Panpulmonata</taxon>
        <taxon>Sacoglossa</taxon>
        <taxon>Placobranchoidea</taxon>
        <taxon>Plakobranchidae</taxon>
        <taxon>Plakobranchus</taxon>
    </lineage>
</organism>
<evidence type="ECO:0000313" key="2">
    <source>
        <dbReference type="Proteomes" id="UP000735302"/>
    </source>
</evidence>